<evidence type="ECO:0000313" key="2">
    <source>
        <dbReference type="EMBL" id="KKK91964.1"/>
    </source>
</evidence>
<name>A0A0F9BMY2_9ZZZZ</name>
<reference evidence="2" key="1">
    <citation type="journal article" date="2015" name="Nature">
        <title>Complex archaea that bridge the gap between prokaryotes and eukaryotes.</title>
        <authorList>
            <person name="Spang A."/>
            <person name="Saw J.H."/>
            <person name="Jorgensen S.L."/>
            <person name="Zaremba-Niedzwiedzka K."/>
            <person name="Martijn J."/>
            <person name="Lind A.E."/>
            <person name="van Eijk R."/>
            <person name="Schleper C."/>
            <person name="Guy L."/>
            <person name="Ettema T.J."/>
        </authorList>
    </citation>
    <scope>NUCLEOTIDE SEQUENCE</scope>
</reference>
<sequence>MRILLTSFYILTFTRILSGQDIDANSETITDLSLTEPDNQKETFYERVGLGNKEYKKVLTGFLSTTLSGQETKTTGGFAALNIEEGSATFSPSIILDNNNIEFSTKYTGDEVVEFFIDRADGTTRRFKGNIDTIFPQDDSGKGSTIKLAGNHVSGELLTIPVTEHYDENEATCDAILKDLVSKYLSGYTTTNVATSTVTPTEAVEPVEAKVVDERDEVPLVEEVRTPVKDLVDASQKPDMTEDGGTDPAVARIKAARNHIPEGLDDVGPGGVRAEAAKAVLSTHGEPRITPFEVKQNEKAERKEVEKMELGVNKPSSKSEKKGRYANSPA</sequence>
<dbReference type="AlphaFoldDB" id="A0A0F9BMY2"/>
<accession>A0A0F9BMY2</accession>
<organism evidence="2">
    <name type="scientific">marine sediment metagenome</name>
    <dbReference type="NCBI Taxonomy" id="412755"/>
    <lineage>
        <taxon>unclassified sequences</taxon>
        <taxon>metagenomes</taxon>
        <taxon>ecological metagenomes</taxon>
    </lineage>
</organism>
<evidence type="ECO:0000256" key="1">
    <source>
        <dbReference type="SAM" id="MobiDB-lite"/>
    </source>
</evidence>
<dbReference type="EMBL" id="LAZR01048424">
    <property type="protein sequence ID" value="KKK91964.1"/>
    <property type="molecule type" value="Genomic_DNA"/>
</dbReference>
<protein>
    <submittedName>
        <fullName evidence="2">Uncharacterized protein</fullName>
    </submittedName>
</protein>
<comment type="caution">
    <text evidence="2">The sequence shown here is derived from an EMBL/GenBank/DDBJ whole genome shotgun (WGS) entry which is preliminary data.</text>
</comment>
<proteinExistence type="predicted"/>
<feature type="compositionally biased region" description="Basic and acidic residues" evidence="1">
    <location>
        <begin position="295"/>
        <end position="309"/>
    </location>
</feature>
<feature type="region of interest" description="Disordered" evidence="1">
    <location>
        <begin position="281"/>
        <end position="330"/>
    </location>
</feature>
<gene>
    <name evidence="2" type="ORF">LCGC14_2707670</name>
</gene>